<evidence type="ECO:0000313" key="1">
    <source>
        <dbReference type="Proteomes" id="UP000504610"/>
    </source>
</evidence>
<proteinExistence type="predicted"/>
<evidence type="ECO:0000313" key="2">
    <source>
        <dbReference type="RefSeq" id="XP_056850507.1"/>
    </source>
</evidence>
<sequence>MFLWSEFLWTSLDSGQKTKSKLLISRRLKLQVLGSWFCDAHDLCAFLGLMWEKLEPLQGKSSWKMKPIKVLMGVTLLYFLPANFAEVSRGRQELGRPIFIDKEPYQAISNNRKFKRSSEISRLLQRQD</sequence>
<gene>
    <name evidence="2" type="primary">LOC130499945</name>
</gene>
<dbReference type="KEGG" id="rsz:130499945"/>
<name>A0A9W3CG50_RAPSA</name>
<keyword evidence="1" id="KW-1185">Reference proteome</keyword>
<organism evidence="1 2">
    <name type="scientific">Raphanus sativus</name>
    <name type="common">Radish</name>
    <name type="synonym">Raphanus raphanistrum var. sativus</name>
    <dbReference type="NCBI Taxonomy" id="3726"/>
    <lineage>
        <taxon>Eukaryota</taxon>
        <taxon>Viridiplantae</taxon>
        <taxon>Streptophyta</taxon>
        <taxon>Embryophyta</taxon>
        <taxon>Tracheophyta</taxon>
        <taxon>Spermatophyta</taxon>
        <taxon>Magnoliopsida</taxon>
        <taxon>eudicotyledons</taxon>
        <taxon>Gunneridae</taxon>
        <taxon>Pentapetalae</taxon>
        <taxon>rosids</taxon>
        <taxon>malvids</taxon>
        <taxon>Brassicales</taxon>
        <taxon>Brassicaceae</taxon>
        <taxon>Brassiceae</taxon>
        <taxon>Raphanus</taxon>
    </lineage>
</organism>
<dbReference type="Proteomes" id="UP000504610">
    <property type="component" value="Chromosome 1"/>
</dbReference>
<dbReference type="RefSeq" id="XP_056850507.1">
    <property type="nucleotide sequence ID" value="XM_056994527.1"/>
</dbReference>
<accession>A0A9W3CG50</accession>
<protein>
    <submittedName>
        <fullName evidence="2">Uncharacterized protein LOC130499945</fullName>
    </submittedName>
</protein>
<dbReference type="OrthoDB" id="10575232at2759"/>
<reference evidence="2" key="2">
    <citation type="submission" date="2025-08" db="UniProtKB">
        <authorList>
            <consortium name="RefSeq"/>
        </authorList>
    </citation>
    <scope>IDENTIFICATION</scope>
    <source>
        <tissue evidence="2">Leaf</tissue>
    </source>
</reference>
<dbReference type="GeneID" id="130499945"/>
<reference evidence="1" key="1">
    <citation type="journal article" date="2019" name="Database">
        <title>The radish genome database (RadishGD): an integrated information resource for radish genomics.</title>
        <authorList>
            <person name="Yu H.J."/>
            <person name="Baek S."/>
            <person name="Lee Y.J."/>
            <person name="Cho A."/>
            <person name="Mun J.H."/>
        </authorList>
    </citation>
    <scope>NUCLEOTIDE SEQUENCE [LARGE SCALE GENOMIC DNA]</scope>
    <source>
        <strain evidence="1">cv. WK10039</strain>
    </source>
</reference>
<dbReference type="AlphaFoldDB" id="A0A9W3CG50"/>